<keyword evidence="4" id="KW-0949">S-adenosyl-L-methionine</keyword>
<evidence type="ECO:0000256" key="1">
    <source>
        <dbReference type="ARBA" id="ARBA00004127"/>
    </source>
</evidence>
<dbReference type="Proteomes" id="UP000724874">
    <property type="component" value="Unassembled WGS sequence"/>
</dbReference>
<name>A0A9P5TK12_GYMJU</name>
<evidence type="ECO:0000256" key="5">
    <source>
        <dbReference type="ARBA" id="ARBA00022692"/>
    </source>
</evidence>
<dbReference type="OrthoDB" id="422086at2759"/>
<evidence type="ECO:0000256" key="7">
    <source>
        <dbReference type="ARBA" id="ARBA00022989"/>
    </source>
</evidence>
<evidence type="ECO:0000313" key="13">
    <source>
        <dbReference type="EMBL" id="KAF8884277.1"/>
    </source>
</evidence>
<comment type="subcellular location">
    <subcellularLocation>
        <location evidence="1">Endomembrane system</location>
        <topology evidence="1">Multi-pass membrane protein</topology>
    </subcellularLocation>
</comment>
<dbReference type="AlphaFoldDB" id="A0A9P5TK12"/>
<proteinExistence type="predicted"/>
<keyword evidence="3" id="KW-0808">Transferase</keyword>
<dbReference type="GO" id="GO:0008654">
    <property type="term" value="P:phospholipid biosynthetic process"/>
    <property type="evidence" value="ECO:0007669"/>
    <property type="project" value="UniProtKB-KW"/>
</dbReference>
<dbReference type="GO" id="GO:0012505">
    <property type="term" value="C:endomembrane system"/>
    <property type="evidence" value="ECO:0007669"/>
    <property type="project" value="UniProtKB-SubCell"/>
</dbReference>
<evidence type="ECO:0000256" key="10">
    <source>
        <dbReference type="ARBA" id="ARBA00023209"/>
    </source>
</evidence>
<keyword evidence="8" id="KW-0443">Lipid metabolism</keyword>
<evidence type="ECO:0000256" key="3">
    <source>
        <dbReference type="ARBA" id="ARBA00022603"/>
    </source>
</evidence>
<dbReference type="InterPro" id="IPR007318">
    <property type="entry name" value="Phopholipid_MeTrfase"/>
</dbReference>
<dbReference type="EMBL" id="JADNYJ010000109">
    <property type="protein sequence ID" value="KAF8884277.1"/>
    <property type="molecule type" value="Genomic_DNA"/>
</dbReference>
<keyword evidence="9 12" id="KW-0472">Membrane</keyword>
<keyword evidence="7 12" id="KW-1133">Transmembrane helix</keyword>
<keyword evidence="14" id="KW-1185">Reference proteome</keyword>
<keyword evidence="2" id="KW-0444">Lipid biosynthesis</keyword>
<keyword evidence="3" id="KW-0489">Methyltransferase</keyword>
<keyword evidence="11" id="KW-1208">Phospholipid metabolism</keyword>
<reference evidence="13" key="1">
    <citation type="submission" date="2020-11" db="EMBL/GenBank/DDBJ databases">
        <authorList>
            <consortium name="DOE Joint Genome Institute"/>
            <person name="Ahrendt S."/>
            <person name="Riley R."/>
            <person name="Andreopoulos W."/>
            <person name="LaButti K."/>
            <person name="Pangilinan J."/>
            <person name="Ruiz-duenas F.J."/>
            <person name="Barrasa J.M."/>
            <person name="Sanchez-Garcia M."/>
            <person name="Camarero S."/>
            <person name="Miyauchi S."/>
            <person name="Serrano A."/>
            <person name="Linde D."/>
            <person name="Babiker R."/>
            <person name="Drula E."/>
            <person name="Ayuso-Fernandez I."/>
            <person name="Pacheco R."/>
            <person name="Padilla G."/>
            <person name="Ferreira P."/>
            <person name="Barriuso J."/>
            <person name="Kellner H."/>
            <person name="Castanera R."/>
            <person name="Alfaro M."/>
            <person name="Ramirez L."/>
            <person name="Pisabarro A.G."/>
            <person name="Kuo A."/>
            <person name="Tritt A."/>
            <person name="Lipzen A."/>
            <person name="He G."/>
            <person name="Yan M."/>
            <person name="Ng V."/>
            <person name="Cullen D."/>
            <person name="Martin F."/>
            <person name="Rosso M.-N."/>
            <person name="Henrissat B."/>
            <person name="Hibbett D."/>
            <person name="Martinez A.T."/>
            <person name="Grigoriev I.V."/>
        </authorList>
    </citation>
    <scope>NUCLEOTIDE SEQUENCE</scope>
    <source>
        <strain evidence="13">AH 44721</strain>
    </source>
</reference>
<dbReference type="GO" id="GO:0032259">
    <property type="term" value="P:methylation"/>
    <property type="evidence" value="ECO:0007669"/>
    <property type="project" value="UniProtKB-KW"/>
</dbReference>
<keyword evidence="5 12" id="KW-0812">Transmembrane</keyword>
<keyword evidence="10" id="KW-0594">Phospholipid biosynthesis</keyword>
<dbReference type="Pfam" id="PF04191">
    <property type="entry name" value="PEMT"/>
    <property type="match status" value="1"/>
</dbReference>
<sequence length="182" mass="20550">MLAGLLDIATILAWNYPSYSISRKVLSTLVFTGGRPDQLHLSTMSAIGCALIVIGSLVRLSTYRHLGRYFRFQASIQKDHKLIVSGLYSVVRHPSYTGLLITHPGWVLWYCADGSWIRESGLWATFGGKVVVLTYFVGLLCGSLYVTLMRMGHEDEALKKTFGKEWDEWARRVPHRIIPGIY</sequence>
<evidence type="ECO:0000256" key="4">
    <source>
        <dbReference type="ARBA" id="ARBA00022691"/>
    </source>
</evidence>
<keyword evidence="6" id="KW-0256">Endoplasmic reticulum</keyword>
<evidence type="ECO:0000256" key="6">
    <source>
        <dbReference type="ARBA" id="ARBA00022824"/>
    </source>
</evidence>
<accession>A0A9P5TK12</accession>
<organism evidence="13 14">
    <name type="scientific">Gymnopilus junonius</name>
    <name type="common">Spectacular rustgill mushroom</name>
    <name type="synonym">Gymnopilus spectabilis subsp. junonius</name>
    <dbReference type="NCBI Taxonomy" id="109634"/>
    <lineage>
        <taxon>Eukaryota</taxon>
        <taxon>Fungi</taxon>
        <taxon>Dikarya</taxon>
        <taxon>Basidiomycota</taxon>
        <taxon>Agaricomycotina</taxon>
        <taxon>Agaricomycetes</taxon>
        <taxon>Agaricomycetidae</taxon>
        <taxon>Agaricales</taxon>
        <taxon>Agaricineae</taxon>
        <taxon>Hymenogastraceae</taxon>
        <taxon>Gymnopilus</taxon>
    </lineage>
</organism>
<feature type="transmembrane region" description="Helical" evidence="12">
    <location>
        <begin position="122"/>
        <end position="146"/>
    </location>
</feature>
<evidence type="ECO:0000256" key="2">
    <source>
        <dbReference type="ARBA" id="ARBA00022516"/>
    </source>
</evidence>
<feature type="transmembrane region" description="Helical" evidence="12">
    <location>
        <begin position="39"/>
        <end position="61"/>
    </location>
</feature>
<dbReference type="PANTHER" id="PTHR12714">
    <property type="entry name" value="PROTEIN-S ISOPRENYLCYSTEINE O-METHYLTRANSFERASE"/>
    <property type="match status" value="1"/>
</dbReference>
<gene>
    <name evidence="13" type="ORF">CPB84DRAFT_1789260</name>
</gene>
<protein>
    <recommendedName>
        <fullName evidence="15">Protein-S-isoprenylcysteine O-methyltransferase</fullName>
    </recommendedName>
</protein>
<evidence type="ECO:0000256" key="11">
    <source>
        <dbReference type="ARBA" id="ARBA00023264"/>
    </source>
</evidence>
<dbReference type="Gene3D" id="1.20.120.1630">
    <property type="match status" value="1"/>
</dbReference>
<evidence type="ECO:0000256" key="9">
    <source>
        <dbReference type="ARBA" id="ARBA00023136"/>
    </source>
</evidence>
<evidence type="ECO:0000313" key="14">
    <source>
        <dbReference type="Proteomes" id="UP000724874"/>
    </source>
</evidence>
<evidence type="ECO:0000256" key="12">
    <source>
        <dbReference type="SAM" id="Phobius"/>
    </source>
</evidence>
<comment type="caution">
    <text evidence="13">The sequence shown here is derived from an EMBL/GenBank/DDBJ whole genome shotgun (WGS) entry which is preliminary data.</text>
</comment>
<feature type="transmembrane region" description="Helical" evidence="12">
    <location>
        <begin position="82"/>
        <end position="102"/>
    </location>
</feature>
<evidence type="ECO:0000256" key="8">
    <source>
        <dbReference type="ARBA" id="ARBA00023098"/>
    </source>
</evidence>
<dbReference type="PANTHER" id="PTHR12714:SF9">
    <property type="entry name" value="PROTEIN-S-ISOPRENYLCYSTEINE O-METHYLTRANSFERASE"/>
    <property type="match status" value="1"/>
</dbReference>
<evidence type="ECO:0008006" key="15">
    <source>
        <dbReference type="Google" id="ProtNLM"/>
    </source>
</evidence>
<dbReference type="GO" id="GO:0008168">
    <property type="term" value="F:methyltransferase activity"/>
    <property type="evidence" value="ECO:0007669"/>
    <property type="project" value="UniProtKB-KW"/>
</dbReference>